<dbReference type="SUPFAM" id="SSF52218">
    <property type="entry name" value="Flavoproteins"/>
    <property type="match status" value="1"/>
</dbReference>
<sequence>MGSTRQGRFAPTIVDWFTAYAAGYEGITIDVIDLADRPLPANLHGDPLPYVA</sequence>
<proteinExistence type="predicted"/>
<comment type="caution">
    <text evidence="1">The sequence shown here is derived from an EMBL/GenBank/DDBJ whole genome shotgun (WGS) entry which is preliminary data.</text>
</comment>
<evidence type="ECO:0000313" key="1">
    <source>
        <dbReference type="EMBL" id="GAA5045381.1"/>
    </source>
</evidence>
<dbReference type="Proteomes" id="UP001500603">
    <property type="component" value="Unassembled WGS sequence"/>
</dbReference>
<dbReference type="InterPro" id="IPR029039">
    <property type="entry name" value="Flavoprotein-like_sf"/>
</dbReference>
<keyword evidence="2" id="KW-1185">Reference proteome</keyword>
<gene>
    <name evidence="1" type="ORF">GCM10023318_09630</name>
</gene>
<organism evidence="1 2">
    <name type="scientific">Nocardia callitridis</name>
    <dbReference type="NCBI Taxonomy" id="648753"/>
    <lineage>
        <taxon>Bacteria</taxon>
        <taxon>Bacillati</taxon>
        <taxon>Actinomycetota</taxon>
        <taxon>Actinomycetes</taxon>
        <taxon>Mycobacteriales</taxon>
        <taxon>Nocardiaceae</taxon>
        <taxon>Nocardia</taxon>
    </lineage>
</organism>
<evidence type="ECO:0000313" key="2">
    <source>
        <dbReference type="Proteomes" id="UP001500603"/>
    </source>
</evidence>
<accession>A0ABP9JUY7</accession>
<protein>
    <submittedName>
        <fullName evidence="1">Uncharacterized protein</fullName>
    </submittedName>
</protein>
<dbReference type="EMBL" id="BAABJM010000001">
    <property type="protein sequence ID" value="GAA5045381.1"/>
    <property type="molecule type" value="Genomic_DNA"/>
</dbReference>
<name>A0ABP9JUY7_9NOCA</name>
<dbReference type="Gene3D" id="3.40.50.360">
    <property type="match status" value="1"/>
</dbReference>
<reference evidence="2" key="1">
    <citation type="journal article" date="2019" name="Int. J. Syst. Evol. Microbiol.">
        <title>The Global Catalogue of Microorganisms (GCM) 10K type strain sequencing project: providing services to taxonomists for standard genome sequencing and annotation.</title>
        <authorList>
            <consortium name="The Broad Institute Genomics Platform"/>
            <consortium name="The Broad Institute Genome Sequencing Center for Infectious Disease"/>
            <person name="Wu L."/>
            <person name="Ma J."/>
        </authorList>
    </citation>
    <scope>NUCLEOTIDE SEQUENCE [LARGE SCALE GENOMIC DNA]</scope>
    <source>
        <strain evidence="2">JCM 18298</strain>
    </source>
</reference>